<evidence type="ECO:0000256" key="6">
    <source>
        <dbReference type="ARBA" id="ARBA00023136"/>
    </source>
</evidence>
<dbReference type="PANTHER" id="PTHR33406">
    <property type="entry name" value="MEMBRANE PROTEIN MJ1562-RELATED"/>
    <property type="match status" value="1"/>
</dbReference>
<feature type="domain" description="Membrane transport protein MMPL" evidence="8">
    <location>
        <begin position="388"/>
        <end position="701"/>
    </location>
</feature>
<feature type="transmembrane region" description="Helical" evidence="7">
    <location>
        <begin position="528"/>
        <end position="547"/>
    </location>
</feature>
<keyword evidence="5 7" id="KW-1133">Transmembrane helix</keyword>
<dbReference type="GO" id="GO:0005886">
    <property type="term" value="C:plasma membrane"/>
    <property type="evidence" value="ECO:0007669"/>
    <property type="project" value="UniProtKB-SubCell"/>
</dbReference>
<dbReference type="Gene3D" id="1.20.1640.10">
    <property type="entry name" value="Multidrug efflux transporter AcrB transmembrane domain"/>
    <property type="match status" value="2"/>
</dbReference>
<comment type="similarity">
    <text evidence="2">Belongs to the resistance-nodulation-cell division (RND) (TC 2.A.6) family. MmpL subfamily.</text>
</comment>
<reference evidence="9 10" key="1">
    <citation type="submission" date="2020-07" db="EMBL/GenBank/DDBJ databases">
        <title>Sequencing the genomes of 1000 actinobacteria strains.</title>
        <authorList>
            <person name="Klenk H.-P."/>
        </authorList>
    </citation>
    <scope>NUCLEOTIDE SEQUENCE [LARGE SCALE GENOMIC DNA]</scope>
    <source>
        <strain evidence="9 10">DSM 103833</strain>
    </source>
</reference>
<dbReference type="RefSeq" id="WP_179668512.1">
    <property type="nucleotide sequence ID" value="NZ_JACCFP010000001.1"/>
</dbReference>
<dbReference type="Proteomes" id="UP000530424">
    <property type="component" value="Unassembled WGS sequence"/>
</dbReference>
<keyword evidence="4 7" id="KW-0812">Transmembrane</keyword>
<keyword evidence="6 7" id="KW-0472">Membrane</keyword>
<proteinExistence type="inferred from homology"/>
<sequence length="730" mass="76052">MFHRIGILVTTRARLVLAVGLVAVVAAGVLGVGAFSKLQTEGFDDPESEASRAAAVLSDQFGGSADYIFVVSADGGTVDDRDAARAGRALTDEMLADDRLADVTSYFQAGVPSMRSTDGAHALITADAADDADTAEVLDDYSGDRDGVTVRIGGPEATGEEIGATIGGDLALAESIAIPLILSLLVLAFGNLVGALVTQAVGIAAILGTFAELSILGSLTDVSIYAINLTTGLGLGLAVDYGLLMVARVREERARRDHRDAVVRAVETAGRTIVFSATTVAVALGSLLVFPQYFLRSFAYAGIGVMLITAFGAVVLLPAGLALLGDRIDRWRVPGVRGIRGEEAPTWARLARFVIRRPLVTAIPVVAGLLLMAAPLLGISFGTPDDRVLPTSAESRQAGDVLRDDFSGDGSNPIEVVTTRTVADDDLAAYAAAASELPDVVRVDTRLGSFAGGTTSDQGPVPAPQAPEVTAERISVVTDLDTRSDGARDLVDAVRDLPGPAGAETLVGGGTAELHDNLASIGSRLPVAVAWMVVTTLVILFLFTGSVVQPIRALVLNALGLSATLGAMVWVFQEGHLSEVLGFTPLPMDTSMMVLLFCVAFGLSMDYEVFVMGRIKEMRDAGLGNEEAVVHGLAHTGRIVSTAAALIAISFFAFVVSDVSFIQFFGLGTGLAILIDATIVRGILLPAGIRLLGDAAWWAPRPLAALHRRFGLSETVPEPAREPVPVEAPA</sequence>
<evidence type="ECO:0000256" key="3">
    <source>
        <dbReference type="ARBA" id="ARBA00022475"/>
    </source>
</evidence>
<feature type="transmembrane region" description="Helical" evidence="7">
    <location>
        <begin position="592"/>
        <end position="611"/>
    </location>
</feature>
<evidence type="ECO:0000256" key="5">
    <source>
        <dbReference type="ARBA" id="ARBA00022989"/>
    </source>
</evidence>
<evidence type="ECO:0000259" key="8">
    <source>
        <dbReference type="Pfam" id="PF03176"/>
    </source>
</evidence>
<feature type="transmembrane region" description="Helical" evidence="7">
    <location>
        <begin position="661"/>
        <end position="684"/>
    </location>
</feature>
<dbReference type="AlphaFoldDB" id="A0A853C3V7"/>
<feature type="transmembrane region" description="Helical" evidence="7">
    <location>
        <begin position="200"/>
        <end position="219"/>
    </location>
</feature>
<evidence type="ECO:0000313" key="9">
    <source>
        <dbReference type="EMBL" id="NYJ02104.1"/>
    </source>
</evidence>
<feature type="transmembrane region" description="Helical" evidence="7">
    <location>
        <begin position="359"/>
        <end position="381"/>
    </location>
</feature>
<name>A0A853C3V7_9ACTN</name>
<dbReference type="PANTHER" id="PTHR33406:SF11">
    <property type="entry name" value="MEMBRANE PROTEIN SCO6666-RELATED"/>
    <property type="match status" value="1"/>
</dbReference>
<evidence type="ECO:0000256" key="2">
    <source>
        <dbReference type="ARBA" id="ARBA00010157"/>
    </source>
</evidence>
<comment type="subcellular location">
    <subcellularLocation>
        <location evidence="1">Cell membrane</location>
        <topology evidence="1">Multi-pass membrane protein</topology>
    </subcellularLocation>
</comment>
<comment type="caution">
    <text evidence="9">The sequence shown here is derived from an EMBL/GenBank/DDBJ whole genome shotgun (WGS) entry which is preliminary data.</text>
</comment>
<evidence type="ECO:0000256" key="7">
    <source>
        <dbReference type="SAM" id="Phobius"/>
    </source>
</evidence>
<dbReference type="Pfam" id="PF03176">
    <property type="entry name" value="MMPL"/>
    <property type="match status" value="2"/>
</dbReference>
<keyword evidence="10" id="KW-1185">Reference proteome</keyword>
<feature type="transmembrane region" description="Helical" evidence="7">
    <location>
        <begin position="268"/>
        <end position="294"/>
    </location>
</feature>
<dbReference type="InterPro" id="IPR050545">
    <property type="entry name" value="Mycobact_MmpL"/>
</dbReference>
<protein>
    <submittedName>
        <fullName evidence="9">RND superfamily putative drug exporter</fullName>
    </submittedName>
</protein>
<dbReference type="EMBL" id="JACCFP010000001">
    <property type="protein sequence ID" value="NYJ02104.1"/>
    <property type="molecule type" value="Genomic_DNA"/>
</dbReference>
<feature type="transmembrane region" description="Helical" evidence="7">
    <location>
        <begin position="554"/>
        <end position="572"/>
    </location>
</feature>
<gene>
    <name evidence="9" type="ORF">HNR19_002802</name>
</gene>
<feature type="transmembrane region" description="Helical" evidence="7">
    <location>
        <begin position="632"/>
        <end position="655"/>
    </location>
</feature>
<dbReference type="InterPro" id="IPR004869">
    <property type="entry name" value="MMPL_dom"/>
</dbReference>
<accession>A0A853C3V7</accession>
<evidence type="ECO:0000256" key="4">
    <source>
        <dbReference type="ARBA" id="ARBA00022692"/>
    </source>
</evidence>
<feature type="transmembrane region" description="Helical" evidence="7">
    <location>
        <begin position="300"/>
        <end position="324"/>
    </location>
</feature>
<organism evidence="9 10">
    <name type="scientific">Nocardioides thalensis</name>
    <dbReference type="NCBI Taxonomy" id="1914755"/>
    <lineage>
        <taxon>Bacteria</taxon>
        <taxon>Bacillati</taxon>
        <taxon>Actinomycetota</taxon>
        <taxon>Actinomycetes</taxon>
        <taxon>Propionibacteriales</taxon>
        <taxon>Nocardioidaceae</taxon>
        <taxon>Nocardioides</taxon>
    </lineage>
</organism>
<evidence type="ECO:0000256" key="1">
    <source>
        <dbReference type="ARBA" id="ARBA00004651"/>
    </source>
</evidence>
<feature type="transmembrane region" description="Helical" evidence="7">
    <location>
        <begin position="176"/>
        <end position="193"/>
    </location>
</feature>
<dbReference type="SUPFAM" id="SSF82866">
    <property type="entry name" value="Multidrug efflux transporter AcrB transmembrane domain"/>
    <property type="match status" value="2"/>
</dbReference>
<feature type="domain" description="Membrane transport protein MMPL" evidence="8">
    <location>
        <begin position="48"/>
        <end position="359"/>
    </location>
</feature>
<evidence type="ECO:0000313" key="10">
    <source>
        <dbReference type="Proteomes" id="UP000530424"/>
    </source>
</evidence>
<keyword evidence="3" id="KW-1003">Cell membrane</keyword>
<feature type="transmembrane region" description="Helical" evidence="7">
    <location>
        <begin position="225"/>
        <end position="247"/>
    </location>
</feature>